<dbReference type="EMBL" id="WMBE01000004">
    <property type="protein sequence ID" value="MDG0867897.1"/>
    <property type="molecule type" value="Genomic_DNA"/>
</dbReference>
<gene>
    <name evidence="2" type="ORF">GKO46_12550</name>
</gene>
<protein>
    <submittedName>
        <fullName evidence="2">GNAT family N-acetyltransferase</fullName>
    </submittedName>
</protein>
<dbReference type="Pfam" id="PF13302">
    <property type="entry name" value="Acetyltransf_3"/>
    <property type="match status" value="2"/>
</dbReference>
<dbReference type="PROSITE" id="PS51186">
    <property type="entry name" value="GNAT"/>
    <property type="match status" value="2"/>
</dbReference>
<dbReference type="Proteomes" id="UP001321249">
    <property type="component" value="Unassembled WGS sequence"/>
</dbReference>
<dbReference type="AlphaFoldDB" id="A0ABD4XTE8"/>
<comment type="caution">
    <text evidence="2">The sequence shown here is derived from an EMBL/GenBank/DDBJ whole genome shotgun (WGS) entry which is preliminary data.</text>
</comment>
<reference evidence="2 3" key="1">
    <citation type="submission" date="2019-11" db="EMBL/GenBank/DDBJ databases">
        <authorList>
            <person name="Cho J.-C."/>
        </authorList>
    </citation>
    <scope>NUCLEOTIDE SEQUENCE [LARGE SCALE GENOMIC DNA]</scope>
    <source>
        <strain evidence="2 3">JH702</strain>
    </source>
</reference>
<dbReference type="Gene3D" id="3.40.630.30">
    <property type="match status" value="2"/>
</dbReference>
<dbReference type="RefSeq" id="WP_342835991.1">
    <property type="nucleotide sequence ID" value="NZ_WMBE01000004.1"/>
</dbReference>
<evidence type="ECO:0000259" key="1">
    <source>
        <dbReference type="PROSITE" id="PS51186"/>
    </source>
</evidence>
<feature type="domain" description="N-acetyltransferase" evidence="1">
    <location>
        <begin position="26"/>
        <end position="193"/>
    </location>
</feature>
<evidence type="ECO:0000313" key="2">
    <source>
        <dbReference type="EMBL" id="MDG0867897.1"/>
    </source>
</evidence>
<dbReference type="PANTHER" id="PTHR43441">
    <property type="entry name" value="RIBOSOMAL-PROTEIN-SERINE ACETYLTRANSFERASE"/>
    <property type="match status" value="1"/>
</dbReference>
<dbReference type="InterPro" id="IPR016181">
    <property type="entry name" value="Acyl_CoA_acyltransferase"/>
</dbReference>
<proteinExistence type="predicted"/>
<evidence type="ECO:0000313" key="3">
    <source>
        <dbReference type="Proteomes" id="UP001321249"/>
    </source>
</evidence>
<dbReference type="InterPro" id="IPR051908">
    <property type="entry name" value="Ribosomal_N-acetyltransferase"/>
</dbReference>
<dbReference type="InterPro" id="IPR000182">
    <property type="entry name" value="GNAT_dom"/>
</dbReference>
<feature type="domain" description="N-acetyltransferase" evidence="1">
    <location>
        <begin position="214"/>
        <end position="375"/>
    </location>
</feature>
<sequence>MSENSTADHEELRIADTPTLIVSELITLRPADLDDTEIFMALKGKNYPLLTPWFSSSMPPKTADERRKVMAGDLEETTRHERYWWMIEYNDELVGKIDIHNMHRPTRIGEIGYWLDDDFTGKGIVTESTRAVLNWAFNDLNFLRIEIICAINNTASSAIPERLGIRREAILRQANINRGEIQDMAIYAILADNWPPKAPVPALPPKEVRVDNEILLRPILDSDRDDMWKALNAGCDYLGEYLPWMSDYKTEDDHTIGFNTRRREQDHFDGSRGYLLEYKGQLAGTVGFRAPNRDNVTEVGYWLRQDLQGQGIMIRSVESVITMLFVEVGLHRVTIRAATSNLRSRGIPERLGFKHEGTMRDGGFVNNEYLDLEIYSMLDHEWLTRSQDA</sequence>
<name>A0ABD4XTE8_9CHLR</name>
<dbReference type="SUPFAM" id="SSF55729">
    <property type="entry name" value="Acyl-CoA N-acyltransferases (Nat)"/>
    <property type="match status" value="2"/>
</dbReference>
<organism evidence="2 3">
    <name type="scientific">Candidatus Lucifugimonas marina</name>
    <dbReference type="NCBI Taxonomy" id="3038979"/>
    <lineage>
        <taxon>Bacteria</taxon>
        <taxon>Bacillati</taxon>
        <taxon>Chloroflexota</taxon>
        <taxon>Dehalococcoidia</taxon>
        <taxon>SAR202 cluster</taxon>
        <taxon>Candidatus Lucifugimonadales</taxon>
        <taxon>Candidatus Lucifugimonadaceae</taxon>
        <taxon>Candidatus Lucifugimonas</taxon>
    </lineage>
</organism>
<accession>A0ABD4XTE8</accession>
<dbReference type="PANTHER" id="PTHR43441:SF11">
    <property type="entry name" value="RIBOSOMAL-PROTEIN-SERINE ACETYLTRANSFERASE"/>
    <property type="match status" value="1"/>
</dbReference>